<proteinExistence type="predicted"/>
<sequence length="153" mass="17338">MRGGVRGERRPNPNNPPHHQTAAGKPAVALLVEHLISAVLLARNHLHRRRGHGTQPQELRHHRINPTIHLRPEKSNRAQPFLQLLPGNFPTIFYNCSNLRYLDLSQNNFMGPIAFDVDGLSSSLRYIDVGANNFSGDIPPVIRRLPELRFLKL</sequence>
<dbReference type="EMBL" id="CM046398">
    <property type="protein sequence ID" value="KAI8531035.1"/>
    <property type="molecule type" value="Genomic_DNA"/>
</dbReference>
<protein>
    <submittedName>
        <fullName evidence="1">Uncharacterized protein</fullName>
    </submittedName>
</protein>
<evidence type="ECO:0000313" key="2">
    <source>
        <dbReference type="Proteomes" id="UP001062846"/>
    </source>
</evidence>
<organism evidence="1 2">
    <name type="scientific">Rhododendron molle</name>
    <name type="common">Chinese azalea</name>
    <name type="synonym">Azalea mollis</name>
    <dbReference type="NCBI Taxonomy" id="49168"/>
    <lineage>
        <taxon>Eukaryota</taxon>
        <taxon>Viridiplantae</taxon>
        <taxon>Streptophyta</taxon>
        <taxon>Embryophyta</taxon>
        <taxon>Tracheophyta</taxon>
        <taxon>Spermatophyta</taxon>
        <taxon>Magnoliopsida</taxon>
        <taxon>eudicotyledons</taxon>
        <taxon>Gunneridae</taxon>
        <taxon>Pentapetalae</taxon>
        <taxon>asterids</taxon>
        <taxon>Ericales</taxon>
        <taxon>Ericaceae</taxon>
        <taxon>Ericoideae</taxon>
        <taxon>Rhodoreae</taxon>
        <taxon>Rhododendron</taxon>
    </lineage>
</organism>
<gene>
    <name evidence="1" type="ORF">RHMOL_Rhmol11G0106400</name>
</gene>
<reference evidence="1" key="1">
    <citation type="submission" date="2022-02" db="EMBL/GenBank/DDBJ databases">
        <title>Plant Genome Project.</title>
        <authorList>
            <person name="Zhang R.-G."/>
        </authorList>
    </citation>
    <scope>NUCLEOTIDE SEQUENCE</scope>
    <source>
        <strain evidence="1">AT1</strain>
    </source>
</reference>
<name>A0ACC0LQU3_RHOML</name>
<comment type="caution">
    <text evidence="1">The sequence shown here is derived from an EMBL/GenBank/DDBJ whole genome shotgun (WGS) entry which is preliminary data.</text>
</comment>
<evidence type="ECO:0000313" key="1">
    <source>
        <dbReference type="EMBL" id="KAI8531035.1"/>
    </source>
</evidence>
<dbReference type="Proteomes" id="UP001062846">
    <property type="component" value="Chromosome 11"/>
</dbReference>
<accession>A0ACC0LQU3</accession>
<keyword evidence="2" id="KW-1185">Reference proteome</keyword>